<accession>A0ABQ2Y2P3</accession>
<gene>
    <name evidence="1" type="ORF">GCM10010946_34580</name>
</gene>
<evidence type="ECO:0000313" key="2">
    <source>
        <dbReference type="Proteomes" id="UP000653343"/>
    </source>
</evidence>
<reference evidence="2" key="1">
    <citation type="journal article" date="2019" name="Int. J. Syst. Evol. Microbiol.">
        <title>The Global Catalogue of Microorganisms (GCM) 10K type strain sequencing project: providing services to taxonomists for standard genome sequencing and annotation.</title>
        <authorList>
            <consortium name="The Broad Institute Genomics Platform"/>
            <consortium name="The Broad Institute Genome Sequencing Center for Infectious Disease"/>
            <person name="Wu L."/>
            <person name="Ma J."/>
        </authorList>
    </citation>
    <scope>NUCLEOTIDE SEQUENCE [LARGE SCALE GENOMIC DNA]</scope>
    <source>
        <strain evidence="2">KCTC 23917</strain>
    </source>
</reference>
<evidence type="ECO:0000313" key="1">
    <source>
        <dbReference type="EMBL" id="GGX53074.1"/>
    </source>
</evidence>
<organism evidence="1 2">
    <name type="scientific">Undibacterium squillarum</name>
    <dbReference type="NCBI Taxonomy" id="1131567"/>
    <lineage>
        <taxon>Bacteria</taxon>
        <taxon>Pseudomonadati</taxon>
        <taxon>Pseudomonadota</taxon>
        <taxon>Betaproteobacteria</taxon>
        <taxon>Burkholderiales</taxon>
        <taxon>Oxalobacteraceae</taxon>
        <taxon>Undibacterium</taxon>
    </lineage>
</organism>
<sequence length="49" mass="5367">MGCRDQNNAAVMGLGPSRDFAAVGHSRAGFLSVQRKYWVVTWVVSKKGK</sequence>
<proteinExistence type="predicted"/>
<dbReference type="Proteomes" id="UP000653343">
    <property type="component" value="Unassembled WGS sequence"/>
</dbReference>
<name>A0ABQ2Y2P3_9BURK</name>
<comment type="caution">
    <text evidence="1">The sequence shown here is derived from an EMBL/GenBank/DDBJ whole genome shotgun (WGS) entry which is preliminary data.</text>
</comment>
<protein>
    <submittedName>
        <fullName evidence="1">Uncharacterized protein</fullName>
    </submittedName>
</protein>
<dbReference type="EMBL" id="BMYU01000012">
    <property type="protein sequence ID" value="GGX53074.1"/>
    <property type="molecule type" value="Genomic_DNA"/>
</dbReference>
<keyword evidence="2" id="KW-1185">Reference proteome</keyword>